<comment type="function">
    <text evidence="1">Involved in the transposition of the insertion sequence.</text>
</comment>
<dbReference type="Pfam" id="PF13276">
    <property type="entry name" value="HTH_21"/>
    <property type="match status" value="1"/>
</dbReference>
<dbReference type="SUPFAM" id="SSF46689">
    <property type="entry name" value="Homeodomain-like"/>
    <property type="match status" value="1"/>
</dbReference>
<dbReference type="InterPro" id="IPR050900">
    <property type="entry name" value="Transposase_IS3/IS150/IS904"/>
</dbReference>
<dbReference type="InterPro" id="IPR001584">
    <property type="entry name" value="Integrase_cat-core"/>
</dbReference>
<evidence type="ECO:0000256" key="1">
    <source>
        <dbReference type="ARBA" id="ARBA00002286"/>
    </source>
</evidence>
<dbReference type="InterPro" id="IPR036397">
    <property type="entry name" value="RNaseH_sf"/>
</dbReference>
<dbReference type="OrthoDB" id="9781005at2"/>
<dbReference type="GO" id="GO:0003676">
    <property type="term" value="F:nucleic acid binding"/>
    <property type="evidence" value="ECO:0007669"/>
    <property type="project" value="InterPro"/>
</dbReference>
<comment type="caution">
    <text evidence="3">The sequence shown here is derived from an EMBL/GenBank/DDBJ whole genome shotgun (WGS) entry which is preliminary data.</text>
</comment>
<accession>A0A2A5IYX7</accession>
<dbReference type="AlphaFoldDB" id="A0A2A5IYX7"/>
<dbReference type="Proteomes" id="UP000228754">
    <property type="component" value="Unassembled WGS sequence"/>
</dbReference>
<sequence length="387" mass="45846">MGKNRYSSEIKWAVVKDKLSGQFTNQQIMEKYNIKNVSQIKTWMKWYRENQLYRFDQPIGKQYSFGHGPDNVSKEEKVNRQMEQLKMENEILKKVFGNRRGVEKGVALYLVERLRKKYTVTSVLSILQIARSTYYRWVSEGILPKSQVEDAIISLCTETLFGYGHRKIRELLQRQYGMKRNRNTVQRIMQKYHLQCRVKRKRKWKSQGESVIIAPNILNRDFIAIHPNSKWVTDITYIQYGPRTLYLSTMMDLYNNEVVAYTLDDHQQTALVLDTLRTSLEKRNHPKGVLIHSDQGAVYSSYAYQKELETKEIISSMSRRGNCFDNAVIEFFHSSLKSEEFMYTKFNSISEKDVRQRIDCYIKYYNEERIQEKLGYHAPKAFGRMTA</sequence>
<dbReference type="GO" id="GO:0015074">
    <property type="term" value="P:DNA integration"/>
    <property type="evidence" value="ECO:0007669"/>
    <property type="project" value="InterPro"/>
</dbReference>
<dbReference type="InterPro" id="IPR009057">
    <property type="entry name" value="Homeodomain-like_sf"/>
</dbReference>
<protein>
    <submittedName>
        <fullName evidence="3">Transposase</fullName>
    </submittedName>
</protein>
<dbReference type="NCBIfam" id="NF033516">
    <property type="entry name" value="transpos_IS3"/>
    <property type="match status" value="1"/>
</dbReference>
<dbReference type="SUPFAM" id="SSF53098">
    <property type="entry name" value="Ribonuclease H-like"/>
    <property type="match status" value="1"/>
</dbReference>
<dbReference type="PANTHER" id="PTHR46889:SF5">
    <property type="entry name" value="INTEGRASE PROTEIN"/>
    <property type="match status" value="1"/>
</dbReference>
<proteinExistence type="predicted"/>
<dbReference type="Pfam" id="PF00665">
    <property type="entry name" value="rve"/>
    <property type="match status" value="1"/>
</dbReference>
<dbReference type="PROSITE" id="PS50994">
    <property type="entry name" value="INTEGRASE"/>
    <property type="match status" value="1"/>
</dbReference>
<evidence type="ECO:0000259" key="2">
    <source>
        <dbReference type="PROSITE" id="PS50994"/>
    </source>
</evidence>
<evidence type="ECO:0000313" key="3">
    <source>
        <dbReference type="EMBL" id="PCK22544.1"/>
    </source>
</evidence>
<dbReference type="Gene3D" id="3.30.420.10">
    <property type="entry name" value="Ribonuclease H-like superfamily/Ribonuclease H"/>
    <property type="match status" value="1"/>
</dbReference>
<feature type="domain" description="Integrase catalytic" evidence="2">
    <location>
        <begin position="223"/>
        <end position="387"/>
    </location>
</feature>
<gene>
    <name evidence="3" type="ORF">CEY02_03860</name>
</gene>
<dbReference type="PANTHER" id="PTHR46889">
    <property type="entry name" value="TRANSPOSASE INSF FOR INSERTION SEQUENCE IS3B-RELATED"/>
    <property type="match status" value="1"/>
</dbReference>
<dbReference type="InterPro" id="IPR012337">
    <property type="entry name" value="RNaseH-like_sf"/>
</dbReference>
<dbReference type="InterPro" id="IPR048020">
    <property type="entry name" value="Transpos_IS3"/>
</dbReference>
<name>A0A2A5IYX7_BACPU</name>
<dbReference type="InterPro" id="IPR025948">
    <property type="entry name" value="HTH-like_dom"/>
</dbReference>
<reference evidence="3 4" key="1">
    <citation type="submission" date="2017-06" db="EMBL/GenBank/DDBJ databases">
        <title>Draft Genome Sequence of Bacillus sp Strain 36R Isolated from saline sediment at Atanasia, Sonora, Mexico.</title>
        <authorList>
            <person name="Sanchez Diaz R."/>
            <person name="Quiroz Macias M.E."/>
            <person name="Ibarra Gamez J.C."/>
            <person name="Enciso Ibarra J."/>
            <person name="Gomez Gil B."/>
            <person name="Galaviz Silva L."/>
        </authorList>
    </citation>
    <scope>NUCLEOTIDE SEQUENCE [LARGE SCALE GENOMIC DNA]</scope>
    <source>
        <strain evidence="3 4">36R_ATNSAL</strain>
    </source>
</reference>
<organism evidence="3 4">
    <name type="scientific">Bacillus pumilus</name>
    <name type="common">Bacillus mesentericus</name>
    <dbReference type="NCBI Taxonomy" id="1408"/>
    <lineage>
        <taxon>Bacteria</taxon>
        <taxon>Bacillati</taxon>
        <taxon>Bacillota</taxon>
        <taxon>Bacilli</taxon>
        <taxon>Bacillales</taxon>
        <taxon>Bacillaceae</taxon>
        <taxon>Bacillus</taxon>
    </lineage>
</organism>
<dbReference type="EMBL" id="NKHG01000024">
    <property type="protein sequence ID" value="PCK22544.1"/>
    <property type="molecule type" value="Genomic_DNA"/>
</dbReference>
<evidence type="ECO:0000313" key="4">
    <source>
        <dbReference type="Proteomes" id="UP000228754"/>
    </source>
</evidence>
<dbReference type="Pfam" id="PF13333">
    <property type="entry name" value="rve_2"/>
    <property type="match status" value="1"/>
</dbReference>